<evidence type="ECO:0000313" key="6">
    <source>
        <dbReference type="Proteomes" id="UP001596500"/>
    </source>
</evidence>
<proteinExistence type="predicted"/>
<evidence type="ECO:0000256" key="2">
    <source>
        <dbReference type="SAM" id="Coils"/>
    </source>
</evidence>
<evidence type="ECO:0000256" key="3">
    <source>
        <dbReference type="SAM" id="MobiDB-lite"/>
    </source>
</evidence>
<dbReference type="InterPro" id="IPR016047">
    <property type="entry name" value="M23ase_b-sheet_dom"/>
</dbReference>
<feature type="domain" description="M23ase beta-sheet core" evidence="4">
    <location>
        <begin position="244"/>
        <end position="341"/>
    </location>
</feature>
<name>A0ABW2RKI6_9BACL</name>
<feature type="compositionally biased region" description="Basic and acidic residues" evidence="3">
    <location>
        <begin position="328"/>
        <end position="337"/>
    </location>
</feature>
<organism evidence="5 6">
    <name type="scientific">Laceyella putida</name>
    <dbReference type="NCBI Taxonomy" id="110101"/>
    <lineage>
        <taxon>Bacteria</taxon>
        <taxon>Bacillati</taxon>
        <taxon>Bacillota</taxon>
        <taxon>Bacilli</taxon>
        <taxon>Bacillales</taxon>
        <taxon>Thermoactinomycetaceae</taxon>
        <taxon>Laceyella</taxon>
    </lineage>
</organism>
<dbReference type="Proteomes" id="UP001596500">
    <property type="component" value="Unassembled WGS sequence"/>
</dbReference>
<dbReference type="Pfam" id="PF01551">
    <property type="entry name" value="Peptidase_M23"/>
    <property type="match status" value="1"/>
</dbReference>
<comment type="caution">
    <text evidence="5">The sequence shown here is derived from an EMBL/GenBank/DDBJ whole genome shotgun (WGS) entry which is preliminary data.</text>
</comment>
<dbReference type="PANTHER" id="PTHR21666">
    <property type="entry name" value="PEPTIDASE-RELATED"/>
    <property type="match status" value="1"/>
</dbReference>
<accession>A0ABW2RKI6</accession>
<feature type="region of interest" description="Disordered" evidence="3">
    <location>
        <begin position="325"/>
        <end position="346"/>
    </location>
</feature>
<dbReference type="RefSeq" id="WP_379864895.1">
    <property type="nucleotide sequence ID" value="NZ_JBHTBW010000031.1"/>
</dbReference>
<dbReference type="EMBL" id="JBHTBW010000031">
    <property type="protein sequence ID" value="MFC7441595.1"/>
    <property type="molecule type" value="Genomic_DNA"/>
</dbReference>
<evidence type="ECO:0000256" key="1">
    <source>
        <dbReference type="ARBA" id="ARBA00022729"/>
    </source>
</evidence>
<protein>
    <submittedName>
        <fullName evidence="5">Murein hydrolase activator EnvC family protein</fullName>
    </submittedName>
</protein>
<dbReference type="InterPro" id="IPR011055">
    <property type="entry name" value="Dup_hybrid_motif"/>
</dbReference>
<dbReference type="InterPro" id="IPR050570">
    <property type="entry name" value="Cell_wall_metabolism_enzyme"/>
</dbReference>
<feature type="coiled-coil region" evidence="2">
    <location>
        <begin position="152"/>
        <end position="211"/>
    </location>
</feature>
<feature type="coiled-coil region" evidence="2">
    <location>
        <begin position="26"/>
        <end position="95"/>
    </location>
</feature>
<keyword evidence="2" id="KW-0175">Coiled coil</keyword>
<dbReference type="Gene3D" id="2.70.70.10">
    <property type="entry name" value="Glucose Permease (Domain IIA)"/>
    <property type="match status" value="1"/>
</dbReference>
<keyword evidence="5" id="KW-0378">Hydrolase</keyword>
<sequence length="346" mass="40034">MEIRMGKWILVVSLVVASWGIKGPSVDAARVMNDKVEQKLNKVQLEAKETMTALDRLEQQAAKHNQSVAKIEEKLSRYDEEMGRLQTEIDARQRELARVKPLLKHKLTRMYLQGEDKDVMKLVGADSFGQFLHRLQLLRLIVKNDMLTVNRYTKVKRDLEKKQRSLMETKRKQLSLLNESRKQVERITRQMEQGQGKLTKLKREKERLMQKYLGLFHGGTGRLGFPTTRGKVYWNYGQDRGTHIHKGIDIPRPIGTPIYASEWGVVKAIRYDEGGYGVYVIIQHAHGLETLYAHMWRYQVEVSVGQHVLRGQLIAHVGNNGRSSGPHLHYEVRKDGRPVNPKPYLR</sequence>
<keyword evidence="1" id="KW-0732">Signal</keyword>
<evidence type="ECO:0000313" key="5">
    <source>
        <dbReference type="EMBL" id="MFC7441595.1"/>
    </source>
</evidence>
<gene>
    <name evidence="5" type="ORF">ACFQNG_10600</name>
</gene>
<evidence type="ECO:0000259" key="4">
    <source>
        <dbReference type="Pfam" id="PF01551"/>
    </source>
</evidence>
<dbReference type="Gene3D" id="6.10.250.3150">
    <property type="match status" value="1"/>
</dbReference>
<dbReference type="CDD" id="cd12797">
    <property type="entry name" value="M23_peptidase"/>
    <property type="match status" value="1"/>
</dbReference>
<reference evidence="6" key="1">
    <citation type="journal article" date="2019" name="Int. J. Syst. Evol. Microbiol.">
        <title>The Global Catalogue of Microorganisms (GCM) 10K type strain sequencing project: providing services to taxonomists for standard genome sequencing and annotation.</title>
        <authorList>
            <consortium name="The Broad Institute Genomics Platform"/>
            <consortium name="The Broad Institute Genome Sequencing Center for Infectious Disease"/>
            <person name="Wu L."/>
            <person name="Ma J."/>
        </authorList>
    </citation>
    <scope>NUCLEOTIDE SEQUENCE [LARGE SCALE GENOMIC DNA]</scope>
    <source>
        <strain evidence="6">CGMCC 1.12942</strain>
    </source>
</reference>
<dbReference type="PANTHER" id="PTHR21666:SF289">
    <property type="entry name" value="L-ALA--D-GLU ENDOPEPTIDASE"/>
    <property type="match status" value="1"/>
</dbReference>
<dbReference type="GO" id="GO:0016787">
    <property type="term" value="F:hydrolase activity"/>
    <property type="evidence" value="ECO:0007669"/>
    <property type="project" value="UniProtKB-KW"/>
</dbReference>
<keyword evidence="6" id="KW-1185">Reference proteome</keyword>
<dbReference type="SUPFAM" id="SSF51261">
    <property type="entry name" value="Duplicated hybrid motif"/>
    <property type="match status" value="1"/>
</dbReference>